<reference evidence="2" key="1">
    <citation type="submission" date="2017-11" db="EMBL/GenBank/DDBJ databases">
        <title>Genome sequence and characterization of the novel virulent phage PMBT3 infecting Pseudomonas sp.</title>
        <authorList>
            <person name="Koberg S."/>
            <person name="Brinks E."/>
            <person name="Heller K.J."/>
            <person name="Neve H."/>
            <person name="Franz C.M.A.P."/>
        </authorList>
    </citation>
    <scope>NUCLEOTIDE SEQUENCE [LARGE SCALE GENOMIC DNA]</scope>
</reference>
<organism evidence="1 2">
    <name type="scientific">Pseudomonas phage PMBT3</name>
    <dbReference type="NCBI Taxonomy" id="2059856"/>
    <lineage>
        <taxon>Viruses</taxon>
        <taxon>Duplodnaviria</taxon>
        <taxon>Heunggongvirae</taxon>
        <taxon>Uroviricota</taxon>
        <taxon>Caudoviricetes</taxon>
        <taxon>Maxrubnervirus</taxon>
        <taxon>Maxrubnervirus PMBT3</taxon>
    </lineage>
</organism>
<proteinExistence type="predicted"/>
<dbReference type="RefSeq" id="YP_009796663.1">
    <property type="nucleotide sequence ID" value="NC_047902.1"/>
</dbReference>
<dbReference type="GeneID" id="54987053"/>
<dbReference type="Proteomes" id="UP000240704">
    <property type="component" value="Segment"/>
</dbReference>
<name>A0A2I6PI42_9CAUD</name>
<accession>A0A2I6PI42</accession>
<keyword evidence="2" id="KW-1185">Reference proteome</keyword>
<sequence length="52" mass="5895">MEWTDLIVFYAAQITAYVDDLNKIDLLVLLGAYLLGDYFGSKRHAASRQTDV</sequence>
<evidence type="ECO:0000313" key="1">
    <source>
        <dbReference type="EMBL" id="AUM59714.1"/>
    </source>
</evidence>
<protein>
    <submittedName>
        <fullName evidence="1">Uncharacterized protein</fullName>
    </submittedName>
</protein>
<dbReference type="KEGG" id="vg:54987053"/>
<evidence type="ECO:0000313" key="2">
    <source>
        <dbReference type="Proteomes" id="UP000240704"/>
    </source>
</evidence>
<dbReference type="EMBL" id="MG596799">
    <property type="protein sequence ID" value="AUM59714.1"/>
    <property type="molecule type" value="Genomic_DNA"/>
</dbReference>